<dbReference type="AlphaFoldDB" id="A0A8J4H759"/>
<feature type="signal peptide" evidence="1">
    <location>
        <begin position="1"/>
        <end position="28"/>
    </location>
</feature>
<reference evidence="2" key="1">
    <citation type="submission" date="2021-04" db="EMBL/GenBank/DDBJ databases">
        <title>Draft genome sequence of Xylanibacillus composti strain K13.</title>
        <authorList>
            <person name="Uke A."/>
            <person name="Chhe C."/>
            <person name="Baramee S."/>
            <person name="Kosugi A."/>
        </authorList>
    </citation>
    <scope>NUCLEOTIDE SEQUENCE</scope>
    <source>
        <strain evidence="2">K13</strain>
    </source>
</reference>
<organism evidence="2 3">
    <name type="scientific">Xylanibacillus composti</name>
    <dbReference type="NCBI Taxonomy" id="1572762"/>
    <lineage>
        <taxon>Bacteria</taxon>
        <taxon>Bacillati</taxon>
        <taxon>Bacillota</taxon>
        <taxon>Bacilli</taxon>
        <taxon>Bacillales</taxon>
        <taxon>Paenibacillaceae</taxon>
        <taxon>Xylanibacillus</taxon>
    </lineage>
</organism>
<gene>
    <name evidence="2" type="ORF">XYCOK13_38590</name>
</gene>
<dbReference type="EMBL" id="BOVK01000068">
    <property type="protein sequence ID" value="GIQ71035.1"/>
    <property type="molecule type" value="Genomic_DNA"/>
</dbReference>
<dbReference type="RefSeq" id="WP_213413842.1">
    <property type="nucleotide sequence ID" value="NZ_BOVK01000068.1"/>
</dbReference>
<evidence type="ECO:0000256" key="1">
    <source>
        <dbReference type="SAM" id="SignalP"/>
    </source>
</evidence>
<dbReference type="Proteomes" id="UP000677918">
    <property type="component" value="Unassembled WGS sequence"/>
</dbReference>
<evidence type="ECO:0000313" key="3">
    <source>
        <dbReference type="Proteomes" id="UP000677918"/>
    </source>
</evidence>
<protein>
    <submittedName>
        <fullName evidence="2">Uncharacterized protein</fullName>
    </submittedName>
</protein>
<keyword evidence="1" id="KW-0732">Signal</keyword>
<feature type="chain" id="PRO_5039578759" evidence="1">
    <location>
        <begin position="29"/>
        <end position="263"/>
    </location>
</feature>
<comment type="caution">
    <text evidence="2">The sequence shown here is derived from an EMBL/GenBank/DDBJ whole genome shotgun (WGS) entry which is preliminary data.</text>
</comment>
<dbReference type="PROSITE" id="PS51257">
    <property type="entry name" value="PROKAR_LIPOPROTEIN"/>
    <property type="match status" value="1"/>
</dbReference>
<name>A0A8J4H759_9BACL</name>
<proteinExistence type="predicted"/>
<keyword evidence="3" id="KW-1185">Reference proteome</keyword>
<accession>A0A8J4H759</accession>
<evidence type="ECO:0000313" key="2">
    <source>
        <dbReference type="EMBL" id="GIQ71035.1"/>
    </source>
</evidence>
<sequence length="263" mass="29279">MNAPAFRMARTPIAIMMILALLSGCMYPGDTSTADQRIAAKEDVVLVQAAVNEYMQETGVLPIQNSDMSVPKYEKFKIDFGKLTNGPFLSRIPNSAFESGGRHLYLIVEEGEELLVRLMDVHVFQQVTDLEAEVRRYKQANNGEVPLQLEVSPGWYSIDYDALRVDRLQVTSMFTGALLPILINTDGELAVDYAPDIMELIRKQADDSADGADASDGQLSAAFETRLAEMEDLRSLLVEEHLYVPVKSRAYIWADGQPIISNE</sequence>